<dbReference type="Gene3D" id="3.90.1150.10">
    <property type="entry name" value="Aspartate Aminotransferase, domain 1"/>
    <property type="match status" value="1"/>
</dbReference>
<comment type="cofactor">
    <cofactor evidence="1">
        <name>pyridoxal 5'-phosphate</name>
        <dbReference type="ChEBI" id="CHEBI:597326"/>
    </cofactor>
</comment>
<dbReference type="AlphaFoldDB" id="B7ASB0"/>
<keyword evidence="2" id="KW-0032">Aminotransferase</keyword>
<gene>
    <name evidence="5" type="ORF">BACPEC_01965</name>
</gene>
<evidence type="ECO:0000256" key="4">
    <source>
        <dbReference type="ARBA" id="ARBA00022898"/>
    </source>
</evidence>
<dbReference type="InterPro" id="IPR019942">
    <property type="entry name" value="DapL/ALD1"/>
</dbReference>
<dbReference type="EMBL" id="ABVQ01000036">
    <property type="protein sequence ID" value="EEC57456.1"/>
    <property type="molecule type" value="Genomic_DNA"/>
</dbReference>
<evidence type="ECO:0000313" key="6">
    <source>
        <dbReference type="Proteomes" id="UP000003136"/>
    </source>
</evidence>
<keyword evidence="3" id="KW-0808">Transferase</keyword>
<keyword evidence="6" id="KW-1185">Reference proteome</keyword>
<evidence type="ECO:0008006" key="7">
    <source>
        <dbReference type="Google" id="ProtNLM"/>
    </source>
</evidence>
<dbReference type="STRING" id="483218.BACPEC_01965"/>
<dbReference type="eggNOG" id="COG0436">
    <property type="taxonomic scope" value="Bacteria"/>
</dbReference>
<protein>
    <recommendedName>
        <fullName evidence="7">LL-diaminopimelate aminotransferase</fullName>
    </recommendedName>
</protein>
<evidence type="ECO:0000256" key="3">
    <source>
        <dbReference type="ARBA" id="ARBA00022679"/>
    </source>
</evidence>
<reference evidence="5 6" key="2">
    <citation type="submission" date="2008-11" db="EMBL/GenBank/DDBJ databases">
        <authorList>
            <person name="Fulton L."/>
            <person name="Clifton S."/>
            <person name="Fulton B."/>
            <person name="Xu J."/>
            <person name="Minx P."/>
            <person name="Pepin K.H."/>
            <person name="Johnson M."/>
            <person name="Bhonagiri V."/>
            <person name="Nash W.E."/>
            <person name="Mardis E.R."/>
            <person name="Wilson R.K."/>
        </authorList>
    </citation>
    <scope>NUCLEOTIDE SEQUENCE [LARGE SCALE GENOMIC DNA]</scope>
    <source>
        <strain evidence="5 6">ATCC 43243</strain>
    </source>
</reference>
<evidence type="ECO:0000256" key="1">
    <source>
        <dbReference type="ARBA" id="ARBA00001933"/>
    </source>
</evidence>
<proteinExistence type="predicted"/>
<dbReference type="Proteomes" id="UP000003136">
    <property type="component" value="Unassembled WGS sequence"/>
</dbReference>
<dbReference type="PANTHER" id="PTHR43144">
    <property type="entry name" value="AMINOTRANSFERASE"/>
    <property type="match status" value="1"/>
</dbReference>
<sequence>MFKINDNYLKLPGSYLFSTIGKKVAAFQEANPDKNIIRLGIGDVTQPLAPAIIEALHKSVDEMGKAETFRGYAPDLGYEFLRSTIAENDYKKRGADISADEILSVTELRVIRVTSETFSQLTIRLQYVTLYILYMLILMQWQAEQVIISLMSRDGAMLSTCHVQRQLTLHLSFLRKLLILSTSASLIILQVLQSIRQNFRDGLIMLTRLAQSSSTMQLMKHMSQSLMCLIRSMSARAQEHVQSSLEASLRMQALQDFVLDLQLFLRTLRAMVLCFTASGQEDMEPSSMALLILYSVQARLYIQRQAESRQQSRSLTI</sequence>
<dbReference type="InterPro" id="IPR015424">
    <property type="entry name" value="PyrdxlP-dep_Trfase"/>
</dbReference>
<organism evidence="5 6">
    <name type="scientific">[Bacteroides] pectinophilus ATCC 43243</name>
    <dbReference type="NCBI Taxonomy" id="483218"/>
    <lineage>
        <taxon>Bacteria</taxon>
        <taxon>Bacillati</taxon>
        <taxon>Bacillota</taxon>
        <taxon>Clostridia</taxon>
        <taxon>Eubacteriales</taxon>
    </lineage>
</organism>
<name>B7ASB0_9FIRM</name>
<evidence type="ECO:0000313" key="5">
    <source>
        <dbReference type="EMBL" id="EEC57456.1"/>
    </source>
</evidence>
<dbReference type="GO" id="GO:0008483">
    <property type="term" value="F:transaminase activity"/>
    <property type="evidence" value="ECO:0007669"/>
    <property type="project" value="UniProtKB-KW"/>
</dbReference>
<evidence type="ECO:0000256" key="2">
    <source>
        <dbReference type="ARBA" id="ARBA00022576"/>
    </source>
</evidence>
<dbReference type="InterPro" id="IPR015421">
    <property type="entry name" value="PyrdxlP-dep_Trfase_major"/>
</dbReference>
<dbReference type="Gene3D" id="3.40.640.10">
    <property type="entry name" value="Type I PLP-dependent aspartate aminotransferase-like (Major domain)"/>
    <property type="match status" value="1"/>
</dbReference>
<reference evidence="5 6" key="1">
    <citation type="submission" date="2008-11" db="EMBL/GenBank/DDBJ databases">
        <title>Draft genome sequence of Bacteroides pectinophilus (ATCC 43243).</title>
        <authorList>
            <person name="Sudarsanam P."/>
            <person name="Ley R."/>
            <person name="Guruge J."/>
            <person name="Turnbaugh P.J."/>
            <person name="Mahowald M."/>
            <person name="Liep D."/>
            <person name="Gordon J."/>
        </authorList>
    </citation>
    <scope>NUCLEOTIDE SEQUENCE [LARGE SCALE GENOMIC DNA]</scope>
    <source>
        <strain evidence="5 6">ATCC 43243</strain>
    </source>
</reference>
<keyword evidence="4" id="KW-0663">Pyridoxal phosphate</keyword>
<dbReference type="InterPro" id="IPR015422">
    <property type="entry name" value="PyrdxlP-dep_Trfase_small"/>
</dbReference>
<dbReference type="SUPFAM" id="SSF53383">
    <property type="entry name" value="PLP-dependent transferases"/>
    <property type="match status" value="1"/>
</dbReference>
<accession>B7ASB0</accession>
<comment type="caution">
    <text evidence="5">The sequence shown here is derived from an EMBL/GenBank/DDBJ whole genome shotgun (WGS) entry which is preliminary data.</text>
</comment>
<dbReference type="HOGENOM" id="CLU_876191_0_0_9"/>